<keyword evidence="6" id="KW-1185">Reference proteome</keyword>
<dbReference type="EMBL" id="JSZA02000360">
    <property type="protein sequence ID" value="TGN99771.1"/>
    <property type="molecule type" value="Genomic_DNA"/>
</dbReference>
<feature type="non-terminal residue" evidence="5">
    <location>
        <position position="454"/>
    </location>
</feature>
<dbReference type="NCBIfam" id="NF012200">
    <property type="entry name" value="choice_anch_D"/>
    <property type="match status" value="1"/>
</dbReference>
<name>A0A4E0QWU3_9GAMM</name>
<dbReference type="AlphaFoldDB" id="A0A4E0QWU3"/>
<evidence type="ECO:0000313" key="5">
    <source>
        <dbReference type="EMBL" id="TGN99771.1"/>
    </source>
</evidence>
<proteinExistence type="predicted"/>
<keyword evidence="1" id="KW-0732">Signal</keyword>
<protein>
    <recommendedName>
        <fullName evidence="4">Calx-beta domain-containing protein</fullName>
    </recommendedName>
</protein>
<dbReference type="InterPro" id="IPR013783">
    <property type="entry name" value="Ig-like_fold"/>
</dbReference>
<comment type="caution">
    <text evidence="5">The sequence shown here is derived from an EMBL/GenBank/DDBJ whole genome shotgun (WGS) entry which is preliminary data.</text>
</comment>
<evidence type="ECO:0000256" key="3">
    <source>
        <dbReference type="ARBA" id="ARBA00022837"/>
    </source>
</evidence>
<evidence type="ECO:0000256" key="2">
    <source>
        <dbReference type="ARBA" id="ARBA00022737"/>
    </source>
</evidence>
<feature type="domain" description="Calx-beta" evidence="4">
    <location>
        <begin position="393"/>
        <end position="453"/>
    </location>
</feature>
<dbReference type="Gene3D" id="2.60.40.2030">
    <property type="match status" value="1"/>
</dbReference>
<evidence type="ECO:0000313" key="6">
    <source>
        <dbReference type="Proteomes" id="UP000030428"/>
    </source>
</evidence>
<keyword evidence="3" id="KW-0106">Calcium</keyword>
<dbReference type="SUPFAM" id="SSF141072">
    <property type="entry name" value="CalX-like"/>
    <property type="match status" value="1"/>
</dbReference>
<evidence type="ECO:0000259" key="4">
    <source>
        <dbReference type="Pfam" id="PF03160"/>
    </source>
</evidence>
<sequence length="454" mass="49158">MVVFFVMGNLLDGVAFADPVPTIHAVSEGGNWNNASTWVEERVPDGGDVVEINGTVRLNISSTVAGLVVNSGSILEENGSSSVNRLTVNGDVLNNGTIQDYANSSNSTHYRFYMNVSGNITNNGVWRNYRTYAIWPEVENADYYEFDITNQDIVQVSGTSYDISDYLHNDELQDTTHYWQIRAIVGGTPTDWSELKSIIVHYHVAIQARPMAYAFEIVEVGDQSPPQPFTIANTGNLDLNIGTINLTGADAAEFLITSDNCSSQLITPTNSCTVVLVFAPNTTGGKNANLIIPSNAPETLEIAIVGGGLPGQAQLFAPSGTTNTNQPTFTWRAVDTATWYRLSVTDATEQTTQWEYTAEEPLGDAFWQVQTANDLGEGLWSNTLSFRVETLSGVLQLSAADYNVNEGDGYVTITVTRTGGNVNTVSIDYATTDDTAIAGNDYSEAQGTLNWDDG</sequence>
<reference evidence="5 6" key="1">
    <citation type="journal article" date="2016" name="Front. Microbiol.">
        <title>Single-Cell (Meta-)Genomics of a Dimorphic Candidatus Thiomargarita nelsonii Reveals Genomic Plasticity.</title>
        <authorList>
            <person name="Flood B.E."/>
            <person name="Fliss P."/>
            <person name="Jones D.S."/>
            <person name="Dick G.J."/>
            <person name="Jain S."/>
            <person name="Kaster A.K."/>
            <person name="Winkel M."/>
            <person name="Mussmann M."/>
            <person name="Bailey J."/>
        </authorList>
    </citation>
    <scope>NUCLEOTIDE SEQUENCE [LARGE SCALE GENOMIC DNA]</scope>
    <source>
        <strain evidence="5">Hydrate Ridge</strain>
    </source>
</reference>
<dbReference type="Pfam" id="PF03160">
    <property type="entry name" value="Calx-beta"/>
    <property type="match status" value="1"/>
</dbReference>
<keyword evidence="2" id="KW-0677">Repeat</keyword>
<dbReference type="InterPro" id="IPR003644">
    <property type="entry name" value="Calx_beta"/>
</dbReference>
<dbReference type="GO" id="GO:0007154">
    <property type="term" value="P:cell communication"/>
    <property type="evidence" value="ECO:0007669"/>
    <property type="project" value="InterPro"/>
</dbReference>
<dbReference type="GO" id="GO:0016020">
    <property type="term" value="C:membrane"/>
    <property type="evidence" value="ECO:0007669"/>
    <property type="project" value="InterPro"/>
</dbReference>
<dbReference type="InterPro" id="IPR038081">
    <property type="entry name" value="CalX-like_sf"/>
</dbReference>
<accession>A0A4E0QWU3</accession>
<gene>
    <name evidence="5" type="ORF">PN36_33595</name>
</gene>
<organism evidence="5 6">
    <name type="scientific">Candidatus Thiomargarita nelsonii</name>
    <dbReference type="NCBI Taxonomy" id="1003181"/>
    <lineage>
        <taxon>Bacteria</taxon>
        <taxon>Pseudomonadati</taxon>
        <taxon>Pseudomonadota</taxon>
        <taxon>Gammaproteobacteria</taxon>
        <taxon>Thiotrichales</taxon>
        <taxon>Thiotrichaceae</taxon>
        <taxon>Thiomargarita</taxon>
    </lineage>
</organism>
<dbReference type="Proteomes" id="UP000030428">
    <property type="component" value="Unassembled WGS sequence"/>
</dbReference>
<evidence type="ECO:0000256" key="1">
    <source>
        <dbReference type="ARBA" id="ARBA00022729"/>
    </source>
</evidence>
<dbReference type="Gene3D" id="2.60.40.10">
    <property type="entry name" value="Immunoglobulins"/>
    <property type="match status" value="2"/>
</dbReference>